<reference evidence="1" key="2">
    <citation type="submission" date="2020-09" db="EMBL/GenBank/DDBJ databases">
        <authorList>
            <person name="Sun Q."/>
            <person name="Kim S."/>
        </authorList>
    </citation>
    <scope>NUCLEOTIDE SEQUENCE</scope>
    <source>
        <strain evidence="1">KCTC 22169</strain>
    </source>
</reference>
<dbReference type="Gene3D" id="3.40.50.12780">
    <property type="entry name" value="N-terminal domain of ligase-like"/>
    <property type="match status" value="1"/>
</dbReference>
<sequence length="462" mass="52951">MSGITDSIYQISPPWLQNLLISAYGYQLYRKRYTGLYHDIRRSIDAAKILTRDELEAYQAERLHQMVKYCRGSIPYYQKLLADWGLSEQDFTHTRDLTKLPVLDKQTIRKRANELRNPEIRPYMVQHTSGSTGTPLVLNVDEYTYKLAMALVVDHEEQHGVRFGARRATFAGRMIQPVENMNPPFSRYNRAENQRLFSSYHINNSNFPHYQRELDRFAPEEIIGYPSAIYDIASQYHHFGVAPQFRPKVVITNSETLMDWQRTRIETVFNCPVRDYYGTAEYVLFSGQCSKGMYHLNPVIGMVETVDTEDRPVTDTAGEILATSLTNKAMPLLRYRIGDTAILGSKRCACDSDLPYFRQILGRTDDVILTEDGKRIGRIDHIFKGLSGIQEAQVIQERLNRCRIKVVTAQPGVAIDEALLKQNLLTRTGQSMQVDIEYTRAIERGANGKFKGVVSLVGDTQR</sequence>
<dbReference type="InterPro" id="IPR053158">
    <property type="entry name" value="CapK_Type1_Caps_Biosynth"/>
</dbReference>
<reference evidence="1" key="1">
    <citation type="journal article" date="2014" name="Int. J. Syst. Evol. Microbiol.">
        <title>Complete genome sequence of Corynebacterium casei LMG S-19264T (=DSM 44701T), isolated from a smear-ripened cheese.</title>
        <authorList>
            <consortium name="US DOE Joint Genome Institute (JGI-PGF)"/>
            <person name="Walter F."/>
            <person name="Albersmeier A."/>
            <person name="Kalinowski J."/>
            <person name="Ruckert C."/>
        </authorList>
    </citation>
    <scope>NUCLEOTIDE SEQUENCE</scope>
    <source>
        <strain evidence="1">KCTC 22169</strain>
    </source>
</reference>
<proteinExistence type="predicted"/>
<dbReference type="EMBL" id="BMXR01000003">
    <property type="protein sequence ID" value="GGX49699.1"/>
    <property type="molecule type" value="Genomic_DNA"/>
</dbReference>
<dbReference type="SUPFAM" id="SSF56801">
    <property type="entry name" value="Acetyl-CoA synthetase-like"/>
    <property type="match status" value="1"/>
</dbReference>
<gene>
    <name evidence="1" type="ORF">GCM10007392_16330</name>
</gene>
<evidence type="ECO:0000313" key="1">
    <source>
        <dbReference type="EMBL" id="GGX49699.1"/>
    </source>
</evidence>
<dbReference type="RefSeq" id="WP_189608041.1">
    <property type="nucleotide sequence ID" value="NZ_BMXR01000003.1"/>
</dbReference>
<dbReference type="PANTHER" id="PTHR36932">
    <property type="entry name" value="CAPSULAR POLYSACCHARIDE BIOSYNTHESIS PROTEIN"/>
    <property type="match status" value="1"/>
</dbReference>
<organism evidence="1 2">
    <name type="scientific">Saccharospirillum salsuginis</name>
    <dbReference type="NCBI Taxonomy" id="418750"/>
    <lineage>
        <taxon>Bacteria</taxon>
        <taxon>Pseudomonadati</taxon>
        <taxon>Pseudomonadota</taxon>
        <taxon>Gammaproteobacteria</taxon>
        <taxon>Oceanospirillales</taxon>
        <taxon>Saccharospirillaceae</taxon>
        <taxon>Saccharospirillum</taxon>
    </lineage>
</organism>
<dbReference type="InterPro" id="IPR042099">
    <property type="entry name" value="ANL_N_sf"/>
</dbReference>
<name>A0A918K7G9_9GAMM</name>
<dbReference type="Proteomes" id="UP000626148">
    <property type="component" value="Unassembled WGS sequence"/>
</dbReference>
<keyword evidence="2" id="KW-1185">Reference proteome</keyword>
<dbReference type="AlphaFoldDB" id="A0A918K7G9"/>
<evidence type="ECO:0000313" key="2">
    <source>
        <dbReference type="Proteomes" id="UP000626148"/>
    </source>
</evidence>
<protein>
    <submittedName>
        <fullName evidence="1">Capsular polysaccharide biosynthesis protein CapK</fullName>
    </submittedName>
</protein>
<dbReference type="PANTHER" id="PTHR36932:SF1">
    <property type="entry name" value="CAPSULAR POLYSACCHARIDE BIOSYNTHESIS PROTEIN"/>
    <property type="match status" value="1"/>
</dbReference>
<comment type="caution">
    <text evidence="1">The sequence shown here is derived from an EMBL/GenBank/DDBJ whole genome shotgun (WGS) entry which is preliminary data.</text>
</comment>
<accession>A0A918K7G9</accession>